<proteinExistence type="predicted"/>
<dbReference type="AlphaFoldDB" id="A0A2T7NLT7"/>
<evidence type="ECO:0000313" key="2">
    <source>
        <dbReference type="Proteomes" id="UP000245119"/>
    </source>
</evidence>
<keyword evidence="2" id="KW-1185">Reference proteome</keyword>
<dbReference type="EMBL" id="PZQS01000011">
    <property type="protein sequence ID" value="PVD22129.1"/>
    <property type="molecule type" value="Genomic_DNA"/>
</dbReference>
<protein>
    <submittedName>
        <fullName evidence="1">Uncharacterized protein</fullName>
    </submittedName>
</protein>
<organism evidence="1 2">
    <name type="scientific">Pomacea canaliculata</name>
    <name type="common">Golden apple snail</name>
    <dbReference type="NCBI Taxonomy" id="400727"/>
    <lineage>
        <taxon>Eukaryota</taxon>
        <taxon>Metazoa</taxon>
        <taxon>Spiralia</taxon>
        <taxon>Lophotrochozoa</taxon>
        <taxon>Mollusca</taxon>
        <taxon>Gastropoda</taxon>
        <taxon>Caenogastropoda</taxon>
        <taxon>Architaenioglossa</taxon>
        <taxon>Ampullarioidea</taxon>
        <taxon>Ampullariidae</taxon>
        <taxon>Pomacea</taxon>
    </lineage>
</organism>
<name>A0A2T7NLT7_POMCA</name>
<comment type="caution">
    <text evidence="1">The sequence shown here is derived from an EMBL/GenBank/DDBJ whole genome shotgun (WGS) entry which is preliminary data.</text>
</comment>
<sequence length="75" mass="8096">MAIRPPGYSLVLTGTAISRVPLRDFWVGGGDAPVSTNMSIGTVRLLRGNGEQVNEARILNCRSKSRESRAEAEIP</sequence>
<accession>A0A2T7NLT7</accession>
<reference evidence="1 2" key="1">
    <citation type="submission" date="2018-04" db="EMBL/GenBank/DDBJ databases">
        <title>The genome of golden apple snail Pomacea canaliculata provides insight into stress tolerance and invasive adaptation.</title>
        <authorList>
            <person name="Liu C."/>
            <person name="Liu B."/>
            <person name="Ren Y."/>
            <person name="Zhang Y."/>
            <person name="Wang H."/>
            <person name="Li S."/>
            <person name="Jiang F."/>
            <person name="Yin L."/>
            <person name="Zhang G."/>
            <person name="Qian W."/>
            <person name="Fan W."/>
        </authorList>
    </citation>
    <scope>NUCLEOTIDE SEQUENCE [LARGE SCALE GENOMIC DNA]</scope>
    <source>
        <strain evidence="1">SZHN2017</strain>
        <tissue evidence="1">Muscle</tissue>
    </source>
</reference>
<dbReference type="Proteomes" id="UP000245119">
    <property type="component" value="Linkage Group LG11"/>
</dbReference>
<gene>
    <name evidence="1" type="ORF">C0Q70_17933</name>
</gene>
<evidence type="ECO:0000313" key="1">
    <source>
        <dbReference type="EMBL" id="PVD22129.1"/>
    </source>
</evidence>